<dbReference type="Pfam" id="PF24346">
    <property type="entry name" value="DUF7507"/>
    <property type="match status" value="3"/>
</dbReference>
<dbReference type="SUPFAM" id="SSF50939">
    <property type="entry name" value="Sialidases"/>
    <property type="match status" value="1"/>
</dbReference>
<dbReference type="Gene3D" id="2.60.40.740">
    <property type="match status" value="1"/>
</dbReference>
<evidence type="ECO:0000259" key="1">
    <source>
        <dbReference type="Pfam" id="PF24346"/>
    </source>
</evidence>
<organism evidence="2 3">
    <name type="scientific">Flavobacterium muglaense</name>
    <dbReference type="NCBI Taxonomy" id="2764716"/>
    <lineage>
        <taxon>Bacteria</taxon>
        <taxon>Pseudomonadati</taxon>
        <taxon>Bacteroidota</taxon>
        <taxon>Flavobacteriia</taxon>
        <taxon>Flavobacteriales</taxon>
        <taxon>Flavobacteriaceae</taxon>
        <taxon>Flavobacterium</taxon>
    </lineage>
</organism>
<dbReference type="RefSeq" id="WP_187021564.1">
    <property type="nucleotide sequence ID" value="NZ_JACRUK010000080.1"/>
</dbReference>
<proteinExistence type="predicted"/>
<sequence>LTATVASTDVSCFGAKDGTITISNATGGYGIYQYSINGGTTWQDSASFNALADGTYNVQIRDKTKNSCTAIINSKVIIKSPTEALTATVASTDVSCFGAKDGSITISNATGGYGTYQYSINGGTTWQDAASFTALADGTYNVQIRDKTKNSCTAIINSKVIIKSPTAALTATVASTDVSCFGAKDGTITISNATGGYGTYQYSINGGTAWQDSASFNALADGTYNVQIRDKAKNACAAIIDSKVIIKSPTAALTATVASTDVSCFGAKDGTITISNATGGYGTYQYSINGGTAWQDSVSFNALADGTYNVQIRDKAKNACAAIIDSKVIIKSPMAALTATVTSTDVSCYGTKDGSITISNATGGYGIYQYSINGGATWQDATSFNALADGTYNVQIRDKAKNACAAIIDSKVIIKSPMATLTAAVVSTDVSCFGSNDGNITINNPSGGYGTYQYSINGGTTWQDAASFMSLSSGSYNVQIRDKAKNSCTATIGGTIIISAPSTPLTATAILSNNVNCIVCNTGSINLNVSGGTAPYTFSWSNSKTTEDIQNLTSGTYTVKITDKHNCEVIYSYTITNSGIALVKTGVFVDTNNDGFAQVGEKVNYAFSVTNTGNVTVTNIVVTDPKVSVNGIKIPTLAPGQTIADVFTATYTLTQADIDAGQVTNTALAVGTDPKGNEVRDTSGTTIDNDTPTVVDISNNVKGQIALVKSGVFVDTNNDGFAQVGEKVNYAFSVTNTGNVTVTNIVVTDPKVSVNGIKIPTLAPGQTIADVFTATYTLTQADIDAGQVTNTALTVGTDPKGNEVRDTSGTTIDNDTPTVVDIALHTGLTVVKTANTDSYSNVGDIINYTIQVLNSGNVTLYKITVTDPLTGLNTLIDELTPGTSKEFIQNYTVTQIDLDRGSITNVAAASGFGPNSNPITNSDEVVVEAEIVLGCGNIVVHNAFSPNGDGINELFIIDNIDNTLCYPTNSIEIYNRWGGLVYETTGYDNVTKVFNGVSSGKNTISQATGLPAATYYYILTYTSVGINNKIETNTKNGYIYLSK</sequence>
<dbReference type="Proteomes" id="UP000641454">
    <property type="component" value="Unassembled WGS sequence"/>
</dbReference>
<feature type="domain" description="DUF7507" evidence="1">
    <location>
        <begin position="704"/>
        <end position="806"/>
    </location>
</feature>
<feature type="domain" description="DUF7507" evidence="1">
    <location>
        <begin position="579"/>
        <end position="681"/>
    </location>
</feature>
<feature type="non-terminal residue" evidence="2">
    <location>
        <position position="1"/>
    </location>
</feature>
<gene>
    <name evidence="2" type="ORF">H8R25_17320</name>
</gene>
<dbReference type="InterPro" id="IPR055354">
    <property type="entry name" value="DUF7507"/>
</dbReference>
<accession>A0A923SLE4</accession>
<comment type="caution">
    <text evidence="2">The sequence shown here is derived from an EMBL/GenBank/DDBJ whole genome shotgun (WGS) entry which is preliminary data.</text>
</comment>
<keyword evidence="3" id="KW-1185">Reference proteome</keyword>
<dbReference type="AlphaFoldDB" id="A0A923SLE4"/>
<protein>
    <submittedName>
        <fullName evidence="2">Gliding motility-associated C-terminal domain-containing protein</fullName>
    </submittedName>
</protein>
<dbReference type="InterPro" id="IPR036278">
    <property type="entry name" value="Sialidase_sf"/>
</dbReference>
<dbReference type="NCBIfam" id="TIGR01451">
    <property type="entry name" value="B_ant_repeat"/>
    <property type="match status" value="3"/>
</dbReference>
<dbReference type="Pfam" id="PF13573">
    <property type="entry name" value="SprB"/>
    <property type="match status" value="7"/>
</dbReference>
<feature type="domain" description="DUF7507" evidence="1">
    <location>
        <begin position="827"/>
        <end position="921"/>
    </location>
</feature>
<name>A0A923SLE4_9FLAO</name>
<dbReference type="InterPro" id="IPR047589">
    <property type="entry name" value="DUF11_rpt"/>
</dbReference>
<reference evidence="2 3" key="1">
    <citation type="submission" date="2020-08" db="EMBL/GenBank/DDBJ databases">
        <title>Description of novel Flavobacterium F-392 isolate.</title>
        <authorList>
            <person name="Saticioglu I.B."/>
            <person name="Duman M."/>
            <person name="Altun S."/>
        </authorList>
    </citation>
    <scope>NUCLEOTIDE SEQUENCE [LARGE SCALE GENOMIC DNA]</scope>
    <source>
        <strain evidence="2 3">F-392</strain>
    </source>
</reference>
<evidence type="ECO:0000313" key="3">
    <source>
        <dbReference type="Proteomes" id="UP000641454"/>
    </source>
</evidence>
<evidence type="ECO:0000313" key="2">
    <source>
        <dbReference type="EMBL" id="MBC5846178.1"/>
    </source>
</evidence>
<dbReference type="InterPro" id="IPR025667">
    <property type="entry name" value="SprB_repeat"/>
</dbReference>
<dbReference type="EMBL" id="JACRUL010000081">
    <property type="protein sequence ID" value="MBC5846178.1"/>
    <property type="molecule type" value="Genomic_DNA"/>
</dbReference>
<dbReference type="Pfam" id="PF13585">
    <property type="entry name" value="CHU_C"/>
    <property type="match status" value="1"/>
</dbReference>